<dbReference type="EMBL" id="MDYN01000016">
    <property type="protein sequence ID" value="OQD83611.1"/>
    <property type="molecule type" value="Genomic_DNA"/>
</dbReference>
<organism evidence="1 2">
    <name type="scientific">Penicillium antarcticum</name>
    <dbReference type="NCBI Taxonomy" id="416450"/>
    <lineage>
        <taxon>Eukaryota</taxon>
        <taxon>Fungi</taxon>
        <taxon>Dikarya</taxon>
        <taxon>Ascomycota</taxon>
        <taxon>Pezizomycotina</taxon>
        <taxon>Eurotiomycetes</taxon>
        <taxon>Eurotiomycetidae</taxon>
        <taxon>Eurotiales</taxon>
        <taxon>Aspergillaceae</taxon>
        <taxon>Penicillium</taxon>
    </lineage>
</organism>
<dbReference type="SUPFAM" id="SSF53850">
    <property type="entry name" value="Periplasmic binding protein-like II"/>
    <property type="match status" value="1"/>
</dbReference>
<name>A0A1V6Q304_9EURO</name>
<proteinExistence type="predicted"/>
<dbReference type="Proteomes" id="UP000191672">
    <property type="component" value="Unassembled WGS sequence"/>
</dbReference>
<evidence type="ECO:0000313" key="1">
    <source>
        <dbReference type="EMBL" id="OQD83611.1"/>
    </source>
</evidence>
<accession>A0A1V6Q304</accession>
<evidence type="ECO:0000313" key="2">
    <source>
        <dbReference type="Proteomes" id="UP000191672"/>
    </source>
</evidence>
<keyword evidence="2" id="KW-1185">Reference proteome</keyword>
<dbReference type="Gene3D" id="3.40.190.10">
    <property type="entry name" value="Periplasmic binding protein-like II"/>
    <property type="match status" value="2"/>
</dbReference>
<dbReference type="AlphaFoldDB" id="A0A1V6Q304"/>
<gene>
    <name evidence="1" type="ORF">PENANT_c016G06524</name>
</gene>
<dbReference type="STRING" id="416450.A0A1V6Q304"/>
<comment type="caution">
    <text evidence="1">The sequence shown here is derived from an EMBL/GenBank/DDBJ whole genome shotgun (WGS) entry which is preliminary data.</text>
</comment>
<protein>
    <submittedName>
        <fullName evidence="1">Uncharacterized protein</fullName>
    </submittedName>
</protein>
<sequence>MPEGQLDCGFFERQFQRDDTDGADIAALQALQVYGHWKREGSFFHISLSSGKMFTPPSNIPKARSKLSSKTDQFRSFAYNNQSPKASNNPSAYGELLDPSRKNKLVLTQPNDGAAITYLYSVIIGKYDREWFEGLQKQNVNRTRILWPQTAAIFVTTLRPESSKSFLSSSLTEFATFMENRELAEQWRLQFEISLGVAKGASSANSF</sequence>
<reference evidence="2" key="1">
    <citation type="journal article" date="2017" name="Nat. Microbiol.">
        <title>Global analysis of biosynthetic gene clusters reveals vast potential of secondary metabolite production in Penicillium species.</title>
        <authorList>
            <person name="Nielsen J.C."/>
            <person name="Grijseels S."/>
            <person name="Prigent S."/>
            <person name="Ji B."/>
            <person name="Dainat J."/>
            <person name="Nielsen K.F."/>
            <person name="Frisvad J.C."/>
            <person name="Workman M."/>
            <person name="Nielsen J."/>
        </authorList>
    </citation>
    <scope>NUCLEOTIDE SEQUENCE [LARGE SCALE GENOMIC DNA]</scope>
    <source>
        <strain evidence="2">IBT 31811</strain>
    </source>
</reference>